<keyword evidence="3" id="KW-0902">Two-component regulatory system</keyword>
<evidence type="ECO:0000256" key="4">
    <source>
        <dbReference type="ARBA" id="ARBA00023015"/>
    </source>
</evidence>
<keyword evidence="7" id="KW-0804">Transcription</keyword>
<dbReference type="InterPro" id="IPR029016">
    <property type="entry name" value="GAF-like_dom_sf"/>
</dbReference>
<dbReference type="GO" id="GO:0006355">
    <property type="term" value="P:regulation of DNA-templated transcription"/>
    <property type="evidence" value="ECO:0007669"/>
    <property type="project" value="InterPro"/>
</dbReference>
<keyword evidence="5" id="KW-0238">DNA-binding</keyword>
<evidence type="ECO:0000313" key="9">
    <source>
        <dbReference type="EMBL" id="BAT26285.1"/>
    </source>
</evidence>
<evidence type="ECO:0000256" key="5">
    <source>
        <dbReference type="ARBA" id="ARBA00023125"/>
    </source>
</evidence>
<dbReference type="Pfam" id="PF02954">
    <property type="entry name" value="HTH_8"/>
    <property type="match status" value="1"/>
</dbReference>
<dbReference type="SMART" id="SM00382">
    <property type="entry name" value="AAA"/>
    <property type="match status" value="1"/>
</dbReference>
<dbReference type="GO" id="GO:0005524">
    <property type="term" value="F:ATP binding"/>
    <property type="evidence" value="ECO:0007669"/>
    <property type="project" value="UniProtKB-KW"/>
</dbReference>
<dbReference type="CDD" id="cd00009">
    <property type="entry name" value="AAA"/>
    <property type="match status" value="1"/>
</dbReference>
<dbReference type="Pfam" id="PF25601">
    <property type="entry name" value="AAA_lid_14"/>
    <property type="match status" value="1"/>
</dbReference>
<dbReference type="FunFam" id="3.40.50.300:FF:000006">
    <property type="entry name" value="DNA-binding transcriptional regulator NtrC"/>
    <property type="match status" value="1"/>
</dbReference>
<dbReference type="AlphaFoldDB" id="A0A0P0YYB0"/>
<feature type="domain" description="Sigma-54 factor interaction" evidence="8">
    <location>
        <begin position="314"/>
        <end position="534"/>
    </location>
</feature>
<dbReference type="Gene3D" id="3.30.450.40">
    <property type="match status" value="1"/>
</dbReference>
<name>A0A0P0YYB0_9HYPH</name>
<evidence type="ECO:0000256" key="3">
    <source>
        <dbReference type="ARBA" id="ARBA00023012"/>
    </source>
</evidence>
<dbReference type="Gene3D" id="1.10.10.60">
    <property type="entry name" value="Homeodomain-like"/>
    <property type="match status" value="1"/>
</dbReference>
<dbReference type="GO" id="GO:0043565">
    <property type="term" value="F:sequence-specific DNA binding"/>
    <property type="evidence" value="ECO:0007669"/>
    <property type="project" value="InterPro"/>
</dbReference>
<dbReference type="Gene3D" id="3.40.50.300">
    <property type="entry name" value="P-loop containing nucleotide triphosphate hydrolases"/>
    <property type="match status" value="1"/>
</dbReference>
<evidence type="ECO:0000256" key="2">
    <source>
        <dbReference type="ARBA" id="ARBA00022840"/>
    </source>
</evidence>
<dbReference type="InterPro" id="IPR002078">
    <property type="entry name" value="Sigma_54_int"/>
</dbReference>
<dbReference type="InterPro" id="IPR027417">
    <property type="entry name" value="P-loop_NTPase"/>
</dbReference>
<dbReference type="InterPro" id="IPR002197">
    <property type="entry name" value="HTH_Fis"/>
</dbReference>
<keyword evidence="4" id="KW-0805">Transcription regulation</keyword>
<dbReference type="PROSITE" id="PS00688">
    <property type="entry name" value="SIGMA54_INTERACT_3"/>
    <property type="match status" value="1"/>
</dbReference>
<proteinExistence type="predicted"/>
<dbReference type="PANTHER" id="PTHR32071">
    <property type="entry name" value="TRANSCRIPTIONAL REGULATORY PROTEIN"/>
    <property type="match status" value="1"/>
</dbReference>
<protein>
    <submittedName>
        <fullName evidence="9">Transcriptional activator of acetoin/glycerol metabolism</fullName>
    </submittedName>
</protein>
<dbReference type="InterPro" id="IPR025662">
    <property type="entry name" value="Sigma_54_int_dom_ATP-bd_1"/>
</dbReference>
<dbReference type="Pfam" id="PF01590">
    <property type="entry name" value="GAF"/>
    <property type="match status" value="1"/>
</dbReference>
<accession>A0A0P0YYB0</accession>
<dbReference type="InterPro" id="IPR003593">
    <property type="entry name" value="AAA+_ATPase"/>
</dbReference>
<evidence type="ECO:0000256" key="1">
    <source>
        <dbReference type="ARBA" id="ARBA00022741"/>
    </source>
</evidence>
<dbReference type="InterPro" id="IPR025943">
    <property type="entry name" value="Sigma_54_int_dom_ATP-bd_2"/>
</dbReference>
<dbReference type="SUPFAM" id="SSF52540">
    <property type="entry name" value="P-loop containing nucleoside triphosphate hydrolases"/>
    <property type="match status" value="1"/>
</dbReference>
<evidence type="ECO:0000256" key="7">
    <source>
        <dbReference type="ARBA" id="ARBA00023163"/>
    </source>
</evidence>
<dbReference type="PANTHER" id="PTHR32071:SF77">
    <property type="entry name" value="TRANSCRIPTIONAL REGULATORY PROTEIN"/>
    <property type="match status" value="1"/>
</dbReference>
<keyword evidence="6" id="KW-0010">Activator</keyword>
<keyword evidence="1" id="KW-0547">Nucleotide-binding</keyword>
<dbReference type="PRINTS" id="PR01590">
    <property type="entry name" value="HTHFIS"/>
</dbReference>
<dbReference type="InterPro" id="IPR058031">
    <property type="entry name" value="AAA_lid_NorR"/>
</dbReference>
<dbReference type="PROSITE" id="PS00675">
    <property type="entry name" value="SIGMA54_INTERACT_1"/>
    <property type="match status" value="1"/>
</dbReference>
<evidence type="ECO:0000259" key="8">
    <source>
        <dbReference type="PROSITE" id="PS50045"/>
    </source>
</evidence>
<organism evidence="9">
    <name type="scientific">Aureimonas altamirensis</name>
    <dbReference type="NCBI Taxonomy" id="370622"/>
    <lineage>
        <taxon>Bacteria</taxon>
        <taxon>Pseudomonadati</taxon>
        <taxon>Pseudomonadota</taxon>
        <taxon>Alphaproteobacteria</taxon>
        <taxon>Hyphomicrobiales</taxon>
        <taxon>Aurantimonadaceae</taxon>
        <taxon>Aureimonas</taxon>
    </lineage>
</organism>
<keyword evidence="2" id="KW-0067">ATP-binding</keyword>
<dbReference type="Pfam" id="PF00158">
    <property type="entry name" value="Sigma54_activat"/>
    <property type="match status" value="1"/>
</dbReference>
<dbReference type="PROSITE" id="PS50045">
    <property type="entry name" value="SIGMA54_INTERACT_4"/>
    <property type="match status" value="1"/>
</dbReference>
<dbReference type="InterPro" id="IPR009057">
    <property type="entry name" value="Homeodomain-like_sf"/>
</dbReference>
<sequence length="606" mass="65226">MVESWQRCLIRHGLDPAAACEAVIVPQTRLKEHRQQSEELVHIARSGLERLYAQVAGQNYVLLLSDMQGVTVEFMGDPHFDHRLRRAGLYLGSEWLEERAGTCAIGACLATGEALTIHQDDHFDLTHTPLSCTAAPIYDGLGGLAAVLDISLLSSPTPKVSQNLALHLVTATARRIELANLMASQRRNWVLRFSQSPEFLDVDPDAAIAVDAAGRVCGMTHRGASLLGASIGQAGAALPGLIGERLDRFFHIGIDGLPDLTRDRPAHERLLRCRDGSIVFAHAIEPPTRWKSAASPAQSAPPARQAAASALDGIGGSDVRIDRLRAVARQLAPSTLPILLQGETGTGKEVLAAAIHAASGRQGRFIAINCAAIPEGLIESELFGHAAGAFSGAGKARRGLVEEADGGTLFLDEIGDMPLALQSRLLRVLSEKVVQPVGTSDTRSVDIRILSATNRNLADLVSAGRFRQDLLYRLNAAALDLPPLRERTDFDWLVTRLLGPAAPRLSNAAREALRRHDWPGNIRELANALAYAGTVAEAGEIGIEDLPPSLAQRAGVHSAAPQDEAQRLYATLRDTGWNISLASRSLGVDRTTLHRRMRRLGVARPH</sequence>
<dbReference type="GO" id="GO:0000160">
    <property type="term" value="P:phosphorelay signal transduction system"/>
    <property type="evidence" value="ECO:0007669"/>
    <property type="project" value="UniProtKB-KW"/>
</dbReference>
<dbReference type="SUPFAM" id="SSF55781">
    <property type="entry name" value="GAF domain-like"/>
    <property type="match status" value="1"/>
</dbReference>
<dbReference type="SUPFAM" id="SSF46689">
    <property type="entry name" value="Homeodomain-like"/>
    <property type="match status" value="1"/>
</dbReference>
<dbReference type="EMBL" id="LC066371">
    <property type="protein sequence ID" value="BAT26285.1"/>
    <property type="molecule type" value="Genomic_DNA"/>
</dbReference>
<dbReference type="InterPro" id="IPR003018">
    <property type="entry name" value="GAF"/>
</dbReference>
<evidence type="ECO:0000256" key="6">
    <source>
        <dbReference type="ARBA" id="ARBA00023159"/>
    </source>
</evidence>
<dbReference type="InterPro" id="IPR025944">
    <property type="entry name" value="Sigma_54_int_dom_CS"/>
</dbReference>
<reference evidence="9" key="1">
    <citation type="journal article" date="2015" name="Proc. Natl. Acad. Sci. U.S.A.">
        <title>Bacterial clade with the ribosomal RNA operon on a small plasmid rather than the chromosome.</title>
        <authorList>
            <person name="Anda M."/>
            <person name="Ohtsubo Y."/>
            <person name="Okubo T."/>
            <person name="Sugawara M."/>
            <person name="Nagata Y."/>
            <person name="Tsuda M."/>
            <person name="Minamisawa K."/>
            <person name="Mitsui H."/>
        </authorList>
    </citation>
    <scope>NUCLEOTIDE SEQUENCE</scope>
    <source>
        <strain evidence="9">DSM 21988</strain>
    </source>
</reference>
<dbReference type="PROSITE" id="PS00676">
    <property type="entry name" value="SIGMA54_INTERACT_2"/>
    <property type="match status" value="1"/>
</dbReference>
<dbReference type="Gene3D" id="1.10.8.60">
    <property type="match status" value="1"/>
</dbReference>